<evidence type="ECO:0000313" key="3">
    <source>
        <dbReference type="Proteomes" id="UP000683000"/>
    </source>
</evidence>
<keyword evidence="3" id="KW-1185">Reference proteome</keyword>
<dbReference type="AlphaFoldDB" id="A0A8I3A6M3"/>
<dbReference type="PROSITE" id="PS51767">
    <property type="entry name" value="PEPTIDASE_A1"/>
    <property type="match status" value="1"/>
</dbReference>
<proteinExistence type="predicted"/>
<gene>
    <name evidence="2" type="ORF">JVT61DRAFT_7960</name>
</gene>
<evidence type="ECO:0000313" key="2">
    <source>
        <dbReference type="EMBL" id="KAG6372168.1"/>
    </source>
</evidence>
<dbReference type="Gene3D" id="2.40.70.10">
    <property type="entry name" value="Acid Proteases"/>
    <property type="match status" value="1"/>
</dbReference>
<dbReference type="EMBL" id="JAGFBS010000029">
    <property type="protein sequence ID" value="KAG6372168.1"/>
    <property type="molecule type" value="Genomic_DNA"/>
</dbReference>
<accession>A0A8I3A6M3</accession>
<comment type="caution">
    <text evidence="2">The sequence shown here is derived from an EMBL/GenBank/DDBJ whole genome shotgun (WGS) entry which is preliminary data.</text>
</comment>
<protein>
    <recommendedName>
        <fullName evidence="1">Peptidase A1 domain-containing protein</fullName>
    </recommendedName>
</protein>
<dbReference type="SUPFAM" id="SSF50630">
    <property type="entry name" value="Acid proteases"/>
    <property type="match status" value="1"/>
</dbReference>
<feature type="domain" description="Peptidase A1" evidence="1">
    <location>
        <begin position="50"/>
        <end position="77"/>
    </location>
</feature>
<dbReference type="Pfam" id="PF00026">
    <property type="entry name" value="Asp"/>
    <property type="match status" value="1"/>
</dbReference>
<evidence type="ECO:0000259" key="1">
    <source>
        <dbReference type="PROSITE" id="PS51767"/>
    </source>
</evidence>
<dbReference type="InterPro" id="IPR033121">
    <property type="entry name" value="PEPTIDASE_A1"/>
</dbReference>
<reference evidence="2" key="1">
    <citation type="submission" date="2021-03" db="EMBL/GenBank/DDBJ databases">
        <title>Evolutionary innovations through gain and loss of genes in the ectomycorrhizal Boletales.</title>
        <authorList>
            <person name="Wu G."/>
            <person name="Miyauchi S."/>
            <person name="Morin E."/>
            <person name="Yang Z.-L."/>
            <person name="Xu J."/>
            <person name="Martin F.M."/>
        </authorList>
    </citation>
    <scope>NUCLEOTIDE SEQUENCE</scope>
    <source>
        <strain evidence="2">BR01</strain>
    </source>
</reference>
<dbReference type="InterPro" id="IPR021109">
    <property type="entry name" value="Peptidase_aspartic_dom_sf"/>
</dbReference>
<name>A0A8I3A6M3_9AGAM</name>
<dbReference type="Proteomes" id="UP000683000">
    <property type="component" value="Unassembled WGS sequence"/>
</dbReference>
<organism evidence="2 3">
    <name type="scientific">Boletus reticuloceps</name>
    <dbReference type="NCBI Taxonomy" id="495285"/>
    <lineage>
        <taxon>Eukaryota</taxon>
        <taxon>Fungi</taxon>
        <taxon>Dikarya</taxon>
        <taxon>Basidiomycota</taxon>
        <taxon>Agaricomycotina</taxon>
        <taxon>Agaricomycetes</taxon>
        <taxon>Agaricomycetidae</taxon>
        <taxon>Boletales</taxon>
        <taxon>Boletineae</taxon>
        <taxon>Boletaceae</taxon>
        <taxon>Boletoideae</taxon>
        <taxon>Boletus</taxon>
    </lineage>
</organism>
<sequence length="77" mass="8503">MYIIPLTKLRRVGSYLKGSLDLDRARAASFLRKASEPTTVPATNLTYDEYMAKVGIGHPPTYYNLIVDTGSSKTFCG</sequence>
<dbReference type="OrthoDB" id="3015819at2759"/>